<evidence type="ECO:0000256" key="1">
    <source>
        <dbReference type="SAM" id="Coils"/>
    </source>
</evidence>
<dbReference type="InterPro" id="IPR018649">
    <property type="entry name" value="SHOCT"/>
</dbReference>
<evidence type="ECO:0000313" key="4">
    <source>
        <dbReference type="EMBL" id="MCS3676304.1"/>
    </source>
</evidence>
<comment type="caution">
    <text evidence="4">The sequence shown here is derived from an EMBL/GenBank/DDBJ whole genome shotgun (WGS) entry which is preliminary data.</text>
</comment>
<dbReference type="Pfam" id="PF09851">
    <property type="entry name" value="SHOCT"/>
    <property type="match status" value="1"/>
</dbReference>
<organism evidence="4 5">
    <name type="scientific">Salinibacter ruber</name>
    <dbReference type="NCBI Taxonomy" id="146919"/>
    <lineage>
        <taxon>Bacteria</taxon>
        <taxon>Pseudomonadati</taxon>
        <taxon>Rhodothermota</taxon>
        <taxon>Rhodothermia</taxon>
        <taxon>Rhodothermales</taxon>
        <taxon>Salinibacteraceae</taxon>
        <taxon>Salinibacter</taxon>
    </lineage>
</organism>
<dbReference type="EMBL" id="JANUAU010000001">
    <property type="protein sequence ID" value="MCS3676304.1"/>
    <property type="molecule type" value="Genomic_DNA"/>
</dbReference>
<feature type="coiled-coil region" evidence="1">
    <location>
        <begin position="50"/>
        <end position="77"/>
    </location>
</feature>
<keyword evidence="2" id="KW-0472">Membrane</keyword>
<keyword evidence="2" id="KW-0812">Transmembrane</keyword>
<evidence type="ECO:0000313" key="5">
    <source>
        <dbReference type="Proteomes" id="UP001155027"/>
    </source>
</evidence>
<dbReference type="AlphaFoldDB" id="A0A9X2TCS8"/>
<keyword evidence="2" id="KW-1133">Transmembrane helix</keyword>
<protein>
    <submittedName>
        <fullName evidence="4">Membrane protein</fullName>
    </submittedName>
</protein>
<proteinExistence type="predicted"/>
<dbReference type="Proteomes" id="UP001155027">
    <property type="component" value="Unassembled WGS sequence"/>
</dbReference>
<evidence type="ECO:0000259" key="3">
    <source>
        <dbReference type="Pfam" id="PF09851"/>
    </source>
</evidence>
<feature type="domain" description="SHOCT" evidence="3">
    <location>
        <begin position="48"/>
        <end position="74"/>
    </location>
</feature>
<sequence>MFNGMHDGWIWGMHFGWWVVWILVIVGVVWAINRAQQGGTSSRPERETPLEALKRRYAEGELSTEEYEERKKRLERDQ</sequence>
<keyword evidence="1" id="KW-0175">Coiled coil</keyword>
<reference evidence="4" key="1">
    <citation type="submission" date="2022-08" db="EMBL/GenBank/DDBJ databases">
        <title>Genomic Encyclopedia of Type Strains, Phase V (KMG-V): Genome sequencing to study the core and pangenomes of soil and plant-associated prokaryotes.</title>
        <authorList>
            <person name="Whitman W."/>
        </authorList>
    </citation>
    <scope>NUCLEOTIDE SEQUENCE</scope>
    <source>
        <strain evidence="4">0</strain>
    </source>
</reference>
<evidence type="ECO:0000256" key="2">
    <source>
        <dbReference type="SAM" id="Phobius"/>
    </source>
</evidence>
<gene>
    <name evidence="4" type="ORF">GGP71_000200</name>
</gene>
<accession>A0A9X2TCS8</accession>
<feature type="transmembrane region" description="Helical" evidence="2">
    <location>
        <begin position="15"/>
        <end position="33"/>
    </location>
</feature>
<dbReference type="RefSeq" id="WP_259087746.1">
    <property type="nucleotide sequence ID" value="NZ_JANTZP010000001.1"/>
</dbReference>
<name>A0A9X2TCS8_9BACT</name>